<dbReference type="PROSITE" id="PS50005">
    <property type="entry name" value="TPR"/>
    <property type="match status" value="2"/>
</dbReference>
<dbReference type="Gene3D" id="1.25.40.10">
    <property type="entry name" value="Tetratricopeptide repeat domain"/>
    <property type="match status" value="2"/>
</dbReference>
<keyword evidence="2 3" id="KW-0802">TPR repeat</keyword>
<feature type="compositionally biased region" description="Polar residues" evidence="4">
    <location>
        <begin position="303"/>
        <end position="318"/>
    </location>
</feature>
<dbReference type="GO" id="GO:0035269">
    <property type="term" value="P:protein O-linked glycosylation via mannose"/>
    <property type="evidence" value="ECO:0007669"/>
    <property type="project" value="TreeGrafter"/>
</dbReference>
<evidence type="ECO:0000256" key="4">
    <source>
        <dbReference type="SAM" id="MobiDB-lite"/>
    </source>
</evidence>
<dbReference type="PANTHER" id="PTHR44216">
    <property type="entry name" value="PROTEIN O-MANNOSYL-TRANSFERASE TMTC2"/>
    <property type="match status" value="1"/>
</dbReference>
<accession>A0A5C5VFL3</accession>
<evidence type="ECO:0000313" key="7">
    <source>
        <dbReference type="Proteomes" id="UP000316714"/>
    </source>
</evidence>
<gene>
    <name evidence="6" type="primary">ycf3</name>
    <name evidence="6" type="ORF">KOR34_24090</name>
</gene>
<dbReference type="EMBL" id="SIHJ01000001">
    <property type="protein sequence ID" value="TWT37458.1"/>
    <property type="molecule type" value="Genomic_DNA"/>
</dbReference>
<feature type="region of interest" description="Disordered" evidence="4">
    <location>
        <begin position="290"/>
        <end position="342"/>
    </location>
</feature>
<feature type="chain" id="PRO_5023049145" evidence="5">
    <location>
        <begin position="22"/>
        <end position="342"/>
    </location>
</feature>
<keyword evidence="1" id="KW-0677">Repeat</keyword>
<dbReference type="Pfam" id="PF13432">
    <property type="entry name" value="TPR_16"/>
    <property type="match status" value="1"/>
</dbReference>
<dbReference type="SMART" id="SM00028">
    <property type="entry name" value="TPR"/>
    <property type="match status" value="4"/>
</dbReference>
<protein>
    <submittedName>
        <fullName evidence="6">Photosystem I assembly protein Ycf3</fullName>
    </submittedName>
</protein>
<dbReference type="PANTHER" id="PTHR44216:SF3">
    <property type="entry name" value="PROTEIN O-MANNOSYL-TRANSFERASE TMTC2"/>
    <property type="match status" value="1"/>
</dbReference>
<dbReference type="InterPro" id="IPR013105">
    <property type="entry name" value="TPR_2"/>
</dbReference>
<evidence type="ECO:0000256" key="3">
    <source>
        <dbReference type="PROSITE-ProRule" id="PRU00339"/>
    </source>
</evidence>
<keyword evidence="5" id="KW-0732">Signal</keyword>
<evidence type="ECO:0000256" key="2">
    <source>
        <dbReference type="ARBA" id="ARBA00022803"/>
    </source>
</evidence>
<reference evidence="6 7" key="1">
    <citation type="submission" date="2019-02" db="EMBL/GenBank/DDBJ databases">
        <title>Deep-cultivation of Planctomycetes and their phenomic and genomic characterization uncovers novel biology.</title>
        <authorList>
            <person name="Wiegand S."/>
            <person name="Jogler M."/>
            <person name="Boedeker C."/>
            <person name="Pinto D."/>
            <person name="Vollmers J."/>
            <person name="Rivas-Marin E."/>
            <person name="Kohn T."/>
            <person name="Peeters S.H."/>
            <person name="Heuer A."/>
            <person name="Rast P."/>
            <person name="Oberbeckmann S."/>
            <person name="Bunk B."/>
            <person name="Jeske O."/>
            <person name="Meyerdierks A."/>
            <person name="Storesund J.E."/>
            <person name="Kallscheuer N."/>
            <person name="Luecker S."/>
            <person name="Lage O.M."/>
            <person name="Pohl T."/>
            <person name="Merkel B.J."/>
            <person name="Hornburger P."/>
            <person name="Mueller R.-W."/>
            <person name="Bruemmer F."/>
            <person name="Labrenz M."/>
            <person name="Spormann A.M."/>
            <person name="Op Den Camp H."/>
            <person name="Overmann J."/>
            <person name="Amann R."/>
            <person name="Jetten M.S.M."/>
            <person name="Mascher T."/>
            <person name="Medema M.H."/>
            <person name="Devos D.P."/>
            <person name="Kaster A.-K."/>
            <person name="Ovreas L."/>
            <person name="Rohde M."/>
            <person name="Galperin M.Y."/>
            <person name="Jogler C."/>
        </authorList>
    </citation>
    <scope>NUCLEOTIDE SEQUENCE [LARGE SCALE GENOMIC DNA]</scope>
    <source>
        <strain evidence="6 7">KOR34</strain>
    </source>
</reference>
<comment type="caution">
    <text evidence="6">The sequence shown here is derived from an EMBL/GenBank/DDBJ whole genome shotgun (WGS) entry which is preliminary data.</text>
</comment>
<feature type="signal peptide" evidence="5">
    <location>
        <begin position="1"/>
        <end position="21"/>
    </location>
</feature>
<proteinExistence type="predicted"/>
<dbReference type="GO" id="GO:0000030">
    <property type="term" value="F:mannosyltransferase activity"/>
    <property type="evidence" value="ECO:0007669"/>
    <property type="project" value="TreeGrafter"/>
</dbReference>
<dbReference type="InterPro" id="IPR019734">
    <property type="entry name" value="TPR_rpt"/>
</dbReference>
<feature type="region of interest" description="Disordered" evidence="4">
    <location>
        <begin position="76"/>
        <end position="99"/>
    </location>
</feature>
<organism evidence="6 7">
    <name type="scientific">Posidoniimonas corsicana</name>
    <dbReference type="NCBI Taxonomy" id="1938618"/>
    <lineage>
        <taxon>Bacteria</taxon>
        <taxon>Pseudomonadati</taxon>
        <taxon>Planctomycetota</taxon>
        <taxon>Planctomycetia</taxon>
        <taxon>Pirellulales</taxon>
        <taxon>Lacipirellulaceae</taxon>
        <taxon>Posidoniimonas</taxon>
    </lineage>
</organism>
<name>A0A5C5VFL3_9BACT</name>
<dbReference type="SUPFAM" id="SSF48452">
    <property type="entry name" value="TPR-like"/>
    <property type="match status" value="1"/>
</dbReference>
<dbReference type="OrthoDB" id="288828at2"/>
<evidence type="ECO:0000313" key="6">
    <source>
        <dbReference type="EMBL" id="TWT37458.1"/>
    </source>
</evidence>
<sequence length="342" mass="35953" precursor="true">MPVKNIATAVIIALAGQSCLAAPGMMPNTAPAQQSGPGFWKKLWRGDDAQAAPTQPVAVGEEKRWWSPVTNNPLANAISGGGRRQETQAGQTAATPAYSSGDSLTIKGWVVKAQLAEAQQDYAGARRCFSEALTLAPNDAATLREVGHFEDRREQLALAEQMYRRALDVTPRDPALLNDLALCCARQGKLDESAGMLSTAISLRPEKVLYRNNIAKVLIELGQPEAASVHLTAAHPAGVAQYNLGQLLVAKGNTAAAANCFREAVRLDPSLTAAAEALQSVAPGGSLQVAAAPQSVQRDPAPASSSSWRTQEPISAQSVEGAGAPTPISAEDFPRLLPPVRE</sequence>
<dbReference type="AlphaFoldDB" id="A0A5C5VFL3"/>
<keyword evidence="7" id="KW-1185">Reference proteome</keyword>
<dbReference type="InterPro" id="IPR052384">
    <property type="entry name" value="TMTC_O-mannosyltransferase"/>
</dbReference>
<feature type="repeat" description="TPR" evidence="3">
    <location>
        <begin position="140"/>
        <end position="173"/>
    </location>
</feature>
<evidence type="ECO:0000256" key="5">
    <source>
        <dbReference type="SAM" id="SignalP"/>
    </source>
</evidence>
<dbReference type="Pfam" id="PF07719">
    <property type="entry name" value="TPR_2"/>
    <property type="match status" value="2"/>
</dbReference>
<dbReference type="PROSITE" id="PS51257">
    <property type="entry name" value="PROKAR_LIPOPROTEIN"/>
    <property type="match status" value="1"/>
</dbReference>
<dbReference type="RefSeq" id="WP_146564793.1">
    <property type="nucleotide sequence ID" value="NZ_SIHJ01000001.1"/>
</dbReference>
<feature type="repeat" description="TPR" evidence="3">
    <location>
        <begin position="238"/>
        <end position="271"/>
    </location>
</feature>
<dbReference type="InterPro" id="IPR011990">
    <property type="entry name" value="TPR-like_helical_dom_sf"/>
</dbReference>
<dbReference type="Proteomes" id="UP000316714">
    <property type="component" value="Unassembled WGS sequence"/>
</dbReference>
<feature type="compositionally biased region" description="Polar residues" evidence="4">
    <location>
        <begin position="87"/>
        <end position="99"/>
    </location>
</feature>
<evidence type="ECO:0000256" key="1">
    <source>
        <dbReference type="ARBA" id="ARBA00022737"/>
    </source>
</evidence>